<dbReference type="GO" id="GO:0051537">
    <property type="term" value="F:2 iron, 2 sulfur cluster binding"/>
    <property type="evidence" value="ECO:0007669"/>
    <property type="project" value="UniProtKB-KW"/>
</dbReference>
<dbReference type="Gene3D" id="3.40.50.1780">
    <property type="match status" value="1"/>
</dbReference>
<dbReference type="Pfam" id="PF02906">
    <property type="entry name" value="Fe_hyd_lg_C"/>
    <property type="match status" value="1"/>
</dbReference>
<dbReference type="SUPFAM" id="SSF53920">
    <property type="entry name" value="Fe-only hydrogenase"/>
    <property type="match status" value="1"/>
</dbReference>
<dbReference type="NCBIfam" id="NF040763">
    <property type="entry name" value="FeFe_hydrog_A6"/>
    <property type="match status" value="1"/>
</dbReference>
<dbReference type="InterPro" id="IPR017900">
    <property type="entry name" value="4Fe4S_Fe_S_CS"/>
</dbReference>
<dbReference type="PROSITE" id="PS51839">
    <property type="entry name" value="4FE4S_HC3"/>
    <property type="match status" value="1"/>
</dbReference>
<comment type="caution">
    <text evidence="17">The sequence shown here is derived from an EMBL/GenBank/DDBJ whole genome shotgun (WGS) entry which is preliminary data.</text>
</comment>
<dbReference type="InterPro" id="IPR009016">
    <property type="entry name" value="Fe_hydrogenase"/>
</dbReference>
<reference evidence="17 18" key="1">
    <citation type="submission" date="2014-03" db="EMBL/GenBank/DDBJ databases">
        <title>Genome sequence of Clostridium litorale W6, DSM 5388.</title>
        <authorList>
            <person name="Poehlein A."/>
            <person name="Jagirdar A."/>
            <person name="Khonsari B."/>
            <person name="Chibani C.M."/>
            <person name="Gutierrez Gutierrez D.A."/>
            <person name="Davydova E."/>
            <person name="Alghaithi H.S."/>
            <person name="Nair K.P."/>
            <person name="Dhamotharan K."/>
            <person name="Chandran L."/>
            <person name="G W."/>
            <person name="Daniel R."/>
        </authorList>
    </citation>
    <scope>NUCLEOTIDE SEQUENCE [LARGE SCALE GENOMIC DNA]</scope>
    <source>
        <strain evidence="17 18">W6</strain>
    </source>
</reference>
<dbReference type="AlphaFoldDB" id="A0A069RDX3"/>
<dbReference type="GO" id="GO:0008137">
    <property type="term" value="F:NADH dehydrogenase (ubiquinone) activity"/>
    <property type="evidence" value="ECO:0007669"/>
    <property type="project" value="InterPro"/>
</dbReference>
<organism evidence="17 18">
    <name type="scientific">Peptoclostridium litorale DSM 5388</name>
    <dbReference type="NCBI Taxonomy" id="1121324"/>
    <lineage>
        <taxon>Bacteria</taxon>
        <taxon>Bacillati</taxon>
        <taxon>Bacillota</taxon>
        <taxon>Clostridia</taxon>
        <taxon>Peptostreptococcales</taxon>
        <taxon>Peptoclostridiaceae</taxon>
        <taxon>Peptoclostridium</taxon>
    </lineage>
</organism>
<dbReference type="Gene3D" id="3.10.20.740">
    <property type="match status" value="1"/>
</dbReference>
<keyword evidence="11" id="KW-0520">NAD</keyword>
<dbReference type="InterPro" id="IPR004108">
    <property type="entry name" value="Fe_hydrogenase_lsu_C"/>
</dbReference>
<dbReference type="GO" id="GO:0016020">
    <property type="term" value="C:membrane"/>
    <property type="evidence" value="ECO:0007669"/>
    <property type="project" value="UniProtKB-SubCell"/>
</dbReference>
<keyword evidence="9" id="KW-0408">Iron</keyword>
<dbReference type="EC" id="1.12.7.2" evidence="17"/>
<dbReference type="STRING" id="1121324.CLIT_12c00160"/>
<dbReference type="GO" id="GO:0051539">
    <property type="term" value="F:4 iron, 4 sulfur cluster binding"/>
    <property type="evidence" value="ECO:0007669"/>
    <property type="project" value="UniProtKB-KW"/>
</dbReference>
<evidence type="ECO:0000256" key="5">
    <source>
        <dbReference type="ARBA" id="ARBA00022714"/>
    </source>
</evidence>
<keyword evidence="6" id="KW-0479">Metal-binding</keyword>
<dbReference type="CDD" id="cd00207">
    <property type="entry name" value="fer2"/>
    <property type="match status" value="1"/>
</dbReference>
<dbReference type="PANTHER" id="PTHR11615">
    <property type="entry name" value="NITRATE, FORMATE, IRON DEHYDROGENASE"/>
    <property type="match status" value="1"/>
</dbReference>
<dbReference type="InterPro" id="IPR013352">
    <property type="entry name" value="Fe_hydrogenase_subset"/>
</dbReference>
<dbReference type="Pfam" id="PF13510">
    <property type="entry name" value="Fer2_4"/>
    <property type="match status" value="1"/>
</dbReference>
<evidence type="ECO:0000256" key="12">
    <source>
        <dbReference type="ARBA" id="ARBA00023136"/>
    </source>
</evidence>
<dbReference type="FunFam" id="3.30.70.20:FF:000035">
    <property type="entry name" value="Iron hydrogenase 1"/>
    <property type="match status" value="1"/>
</dbReference>
<comment type="subcellular location">
    <subcellularLocation>
        <location evidence="2">Membrane</location>
    </subcellularLocation>
</comment>
<accession>A0A069RDX3</accession>
<dbReference type="InterPro" id="IPR050340">
    <property type="entry name" value="Cytosolic_Fe-S_CAF"/>
</dbReference>
<dbReference type="GO" id="GO:0042773">
    <property type="term" value="P:ATP synthesis coupled electron transport"/>
    <property type="evidence" value="ECO:0007669"/>
    <property type="project" value="InterPro"/>
</dbReference>
<gene>
    <name evidence="17" type="ORF">CLIT_12c00160</name>
</gene>
<sequence>MEKVNIKIDGIDVAVPKDKTVLQAARSMGINIPTLCYLEGINKTGACRMCLVEIDGDKKLHTACTLAVWDGMVVKTNTKRVRDARRMNLRLILANHHCDCLSCSRSKNCELQDMCSDLGLSDEYLKALPKEKLQPVDALSPSIVRDPNKCILCGRCVAACKDVQKIEILLFANRGLETSVEPAFGDSFKDTPCIYCGQCINVCPVAALREKSEIEKVWEALENKDLHVVVQEAPAVRAALGEEFGLPMGTPVTGKMYTALRMLGFDKVFDTNFGADLTIMEEGTELLHRIKEGGKLPMITSCSPGWIRYIEHYYPDLLEHLSTCKSPQQMTGAVLKSYYPEIEGLDPKKVFVVSVMPCTSKKFEAAKEEMLNGHGTRDVDAVLTTRELAKMIREASIDFASLSDGKGDDIFSDYTGAGVIFGATGGVMEAAIRTVADIVSGQELEEIEYHAVRGLDGIKEASIQIGDMTVKVAVAHGTENAQKLMDLIREGKADYHFIEVMACPGGCVAGGGQPHVHSSQMVKINVRYERAKALYTEDSGNAKRKSHHNPSVQRLYKEYLGEPCGHKSHELLHTHYSARTLY</sequence>
<dbReference type="PROSITE" id="PS51379">
    <property type="entry name" value="4FE4S_FER_2"/>
    <property type="match status" value="2"/>
</dbReference>
<proteinExistence type="inferred from homology"/>
<dbReference type="Gene3D" id="3.30.70.20">
    <property type="match status" value="1"/>
</dbReference>
<dbReference type="InterPro" id="IPR017896">
    <property type="entry name" value="4Fe4S_Fe-S-bd"/>
</dbReference>
<evidence type="ECO:0000256" key="6">
    <source>
        <dbReference type="ARBA" id="ARBA00022723"/>
    </source>
</evidence>
<dbReference type="Pfam" id="PF10588">
    <property type="entry name" value="NADH-G_4Fe-4S_3"/>
    <property type="match status" value="1"/>
</dbReference>
<dbReference type="SUPFAM" id="SSF54292">
    <property type="entry name" value="2Fe-2S ferredoxin-like"/>
    <property type="match status" value="1"/>
</dbReference>
<protein>
    <submittedName>
        <fullName evidence="17">Iron hydrogenase 1</fullName>
        <ecNumber evidence="17">1.12.7.2</ecNumber>
    </submittedName>
</protein>
<keyword evidence="8" id="KW-1278">Translocase</keyword>
<dbReference type="Gene3D" id="4.10.260.20">
    <property type="entry name" value="Iron hydrogenase, small subunit"/>
    <property type="match status" value="1"/>
</dbReference>
<dbReference type="eggNOG" id="COG3383">
    <property type="taxonomic scope" value="Bacteria"/>
</dbReference>
<dbReference type="eggNOG" id="COG4624">
    <property type="taxonomic scope" value="Bacteria"/>
</dbReference>
<dbReference type="InterPro" id="IPR049830">
    <property type="entry name" value="HndD"/>
</dbReference>
<dbReference type="FunFam" id="3.10.20.740:FF:000004">
    <property type="entry name" value="NADH-quinone oxidoreductase"/>
    <property type="match status" value="1"/>
</dbReference>
<evidence type="ECO:0000313" key="18">
    <source>
        <dbReference type="Proteomes" id="UP000027946"/>
    </source>
</evidence>
<dbReference type="InterPro" id="IPR001041">
    <property type="entry name" value="2Fe-2S_ferredoxin-type"/>
</dbReference>
<comment type="cofactor">
    <cofactor evidence="13">
        <name>[2Fe-2S] cluster</name>
        <dbReference type="ChEBI" id="CHEBI:190135"/>
    </cofactor>
</comment>
<dbReference type="RefSeq" id="WP_038265631.1">
    <property type="nucleotide sequence ID" value="NZ_FSRH01000018.1"/>
</dbReference>
<dbReference type="OrthoDB" id="9805142at2"/>
<feature type="domain" description="4Fe-4S ferredoxin-type" evidence="15">
    <location>
        <begin position="141"/>
        <end position="171"/>
    </location>
</feature>
<dbReference type="InterPro" id="IPR054351">
    <property type="entry name" value="NADH_UbQ_OxRdtase_ferredoxin"/>
</dbReference>
<dbReference type="InterPro" id="IPR003149">
    <property type="entry name" value="Fe_hydrogenase_ssu"/>
</dbReference>
<evidence type="ECO:0000259" key="16">
    <source>
        <dbReference type="PROSITE" id="PS51839"/>
    </source>
</evidence>
<evidence type="ECO:0000259" key="14">
    <source>
        <dbReference type="PROSITE" id="PS51085"/>
    </source>
</evidence>
<dbReference type="InterPro" id="IPR019574">
    <property type="entry name" value="NADH_UbQ_OxRdtase_Gsu_4Fe4S-bd"/>
</dbReference>
<dbReference type="PROSITE" id="PS00198">
    <property type="entry name" value="4FE4S_FER_1"/>
    <property type="match status" value="1"/>
</dbReference>
<keyword evidence="18" id="KW-1185">Reference proteome</keyword>
<dbReference type="Gene3D" id="3.40.950.10">
    <property type="entry name" value="Fe-only Hydrogenase (Larger Subunit), Chain L, domain 3"/>
    <property type="match status" value="1"/>
</dbReference>
<feature type="domain" description="4Fe-4S His(Cys)3-ligated-type" evidence="16">
    <location>
        <begin position="80"/>
        <end position="119"/>
    </location>
</feature>
<evidence type="ECO:0000256" key="10">
    <source>
        <dbReference type="ARBA" id="ARBA00023014"/>
    </source>
</evidence>
<name>A0A069RDX3_PEPLI</name>
<keyword evidence="5" id="KW-0001">2Fe-2S</keyword>
<dbReference type="NCBIfam" id="TIGR02512">
    <property type="entry name" value="FeFe_hydrog_A"/>
    <property type="match status" value="1"/>
</dbReference>
<comment type="cofactor">
    <cofactor evidence="1">
        <name>[4Fe-4S] cluster</name>
        <dbReference type="ChEBI" id="CHEBI:49883"/>
    </cofactor>
</comment>
<feature type="domain" description="4Fe-4S ferredoxin-type" evidence="15">
    <location>
        <begin position="180"/>
        <end position="213"/>
    </location>
</feature>
<keyword evidence="4" id="KW-0004">4Fe-4S</keyword>
<evidence type="ECO:0000256" key="3">
    <source>
        <dbReference type="ARBA" id="ARBA00005404"/>
    </source>
</evidence>
<dbReference type="InterPro" id="IPR000283">
    <property type="entry name" value="NADH_UbQ_OxRdtase_75kDa_su_CS"/>
</dbReference>
<evidence type="ECO:0000313" key="17">
    <source>
        <dbReference type="EMBL" id="KDR94948.1"/>
    </source>
</evidence>
<dbReference type="InterPro" id="IPR036010">
    <property type="entry name" value="2Fe-2S_ferredoxin-like_sf"/>
</dbReference>
<dbReference type="PROSITE" id="PS00641">
    <property type="entry name" value="COMPLEX1_75K_1"/>
    <property type="match status" value="1"/>
</dbReference>
<keyword evidence="17" id="KW-0560">Oxidoreductase</keyword>
<keyword evidence="7" id="KW-0677">Repeat</keyword>
<evidence type="ECO:0000256" key="1">
    <source>
        <dbReference type="ARBA" id="ARBA00001966"/>
    </source>
</evidence>
<evidence type="ECO:0000256" key="13">
    <source>
        <dbReference type="ARBA" id="ARBA00034078"/>
    </source>
</evidence>
<dbReference type="GO" id="GO:0005506">
    <property type="term" value="F:iron ion binding"/>
    <property type="evidence" value="ECO:0007669"/>
    <property type="project" value="InterPro"/>
</dbReference>
<dbReference type="Proteomes" id="UP000027946">
    <property type="component" value="Unassembled WGS sequence"/>
</dbReference>
<dbReference type="PROSITE" id="PS51085">
    <property type="entry name" value="2FE2S_FER_2"/>
    <property type="match status" value="1"/>
</dbReference>
<dbReference type="Pfam" id="PF02256">
    <property type="entry name" value="Fe_hyd_SSU"/>
    <property type="match status" value="1"/>
</dbReference>
<dbReference type="SMART" id="SM00929">
    <property type="entry name" value="NADH-G_4Fe-4S_3"/>
    <property type="match status" value="1"/>
</dbReference>
<evidence type="ECO:0000256" key="4">
    <source>
        <dbReference type="ARBA" id="ARBA00022485"/>
    </source>
</evidence>
<dbReference type="SUPFAM" id="SSF54862">
    <property type="entry name" value="4Fe-4S ferredoxins"/>
    <property type="match status" value="1"/>
</dbReference>
<dbReference type="SMART" id="SM00902">
    <property type="entry name" value="Fe_hyd_SSU"/>
    <property type="match status" value="1"/>
</dbReference>
<evidence type="ECO:0000256" key="7">
    <source>
        <dbReference type="ARBA" id="ARBA00022737"/>
    </source>
</evidence>
<dbReference type="InterPro" id="IPR036991">
    <property type="entry name" value="Fe_hydrogenase_ssu_sf"/>
</dbReference>
<evidence type="ECO:0000256" key="8">
    <source>
        <dbReference type="ARBA" id="ARBA00022967"/>
    </source>
</evidence>
<dbReference type="GO" id="GO:0008901">
    <property type="term" value="F:ferredoxin hydrogenase activity"/>
    <property type="evidence" value="ECO:0007669"/>
    <property type="project" value="UniProtKB-EC"/>
</dbReference>
<keyword evidence="12" id="KW-0472">Membrane</keyword>
<comment type="similarity">
    <text evidence="3">Belongs to the complex I 75 kDa subunit family.</text>
</comment>
<evidence type="ECO:0000256" key="9">
    <source>
        <dbReference type="ARBA" id="ARBA00023004"/>
    </source>
</evidence>
<dbReference type="Pfam" id="PF22117">
    <property type="entry name" value="Fer4_Nqo3"/>
    <property type="match status" value="1"/>
</dbReference>
<evidence type="ECO:0000256" key="2">
    <source>
        <dbReference type="ARBA" id="ARBA00004370"/>
    </source>
</evidence>
<dbReference type="EMBL" id="JJMM01000012">
    <property type="protein sequence ID" value="KDR94948.1"/>
    <property type="molecule type" value="Genomic_DNA"/>
</dbReference>
<feature type="domain" description="2Fe-2S ferredoxin-type" evidence="14">
    <location>
        <begin position="2"/>
        <end position="80"/>
    </location>
</feature>
<evidence type="ECO:0000259" key="15">
    <source>
        <dbReference type="PROSITE" id="PS51379"/>
    </source>
</evidence>
<keyword evidence="10" id="KW-0411">Iron-sulfur</keyword>
<evidence type="ECO:0000256" key="11">
    <source>
        <dbReference type="ARBA" id="ARBA00023027"/>
    </source>
</evidence>